<proteinExistence type="predicted"/>
<dbReference type="Proteomes" id="UP000887579">
    <property type="component" value="Unplaced"/>
</dbReference>
<evidence type="ECO:0000313" key="1">
    <source>
        <dbReference type="Proteomes" id="UP000887579"/>
    </source>
</evidence>
<evidence type="ECO:0000313" key="2">
    <source>
        <dbReference type="WBParaSite" id="ES5_v2.g18702.t1"/>
    </source>
</evidence>
<accession>A0AC34FMP3</accession>
<dbReference type="WBParaSite" id="ES5_v2.g18702.t1">
    <property type="protein sequence ID" value="ES5_v2.g18702.t1"/>
    <property type="gene ID" value="ES5_v2.g18702"/>
</dbReference>
<name>A0AC34FMP3_9BILA</name>
<sequence length="173" mass="19659">MDPNRGVIEVKDPQDSTLPPKTFTFDTIYDETSKQIDLYFGTFREIVQSVLAGYNGTIFAYGQTGSEQYLVRGSYLEIFDEEIYDLLHHNGNNNNNIKLELELKEKPDVGVYVKDLTTFVIKSAAEVLQVLKLGNSNRFKGKVNMEKHSIQSNTIFTIIIECSEPDDEGKDHI</sequence>
<reference evidence="2" key="1">
    <citation type="submission" date="2022-11" db="UniProtKB">
        <authorList>
            <consortium name="WormBaseParasite"/>
        </authorList>
    </citation>
    <scope>IDENTIFICATION</scope>
</reference>
<protein>
    <submittedName>
        <fullName evidence="2">Kinesin motor domain-containing protein</fullName>
    </submittedName>
</protein>
<organism evidence="1 2">
    <name type="scientific">Panagrolaimus sp. ES5</name>
    <dbReference type="NCBI Taxonomy" id="591445"/>
    <lineage>
        <taxon>Eukaryota</taxon>
        <taxon>Metazoa</taxon>
        <taxon>Ecdysozoa</taxon>
        <taxon>Nematoda</taxon>
        <taxon>Chromadorea</taxon>
        <taxon>Rhabditida</taxon>
        <taxon>Tylenchina</taxon>
        <taxon>Panagrolaimomorpha</taxon>
        <taxon>Panagrolaimoidea</taxon>
        <taxon>Panagrolaimidae</taxon>
        <taxon>Panagrolaimus</taxon>
    </lineage>
</organism>